<protein>
    <recommendedName>
        <fullName evidence="1">3'-5' exoribonuclease Rv2179c-like domain-containing protein</fullName>
    </recommendedName>
</protein>
<comment type="caution">
    <text evidence="2">The sequence shown here is derived from an EMBL/GenBank/DDBJ whole genome shotgun (WGS) entry which is preliminary data.</text>
</comment>
<dbReference type="Gene3D" id="3.30.420.10">
    <property type="entry name" value="Ribonuclease H-like superfamily/Ribonuclease H"/>
    <property type="match status" value="1"/>
</dbReference>
<dbReference type="InterPro" id="IPR036397">
    <property type="entry name" value="RNaseH_sf"/>
</dbReference>
<gene>
    <name evidence="2" type="ORF">LCGC14_2049070</name>
</gene>
<dbReference type="InterPro" id="IPR033390">
    <property type="entry name" value="Rv2179c-like"/>
</dbReference>
<dbReference type="Pfam" id="PF16473">
    <property type="entry name" value="Rv2179c-like"/>
    <property type="match status" value="1"/>
</dbReference>
<evidence type="ECO:0000259" key="1">
    <source>
        <dbReference type="Pfam" id="PF16473"/>
    </source>
</evidence>
<proteinExistence type="predicted"/>
<dbReference type="InterPro" id="IPR012337">
    <property type="entry name" value="RNaseH-like_sf"/>
</dbReference>
<accession>A0A0F9FC32</accession>
<name>A0A0F9FC32_9ZZZZ</name>
<dbReference type="GO" id="GO:0003676">
    <property type="term" value="F:nucleic acid binding"/>
    <property type="evidence" value="ECO:0007669"/>
    <property type="project" value="InterPro"/>
</dbReference>
<reference evidence="2" key="1">
    <citation type="journal article" date="2015" name="Nature">
        <title>Complex archaea that bridge the gap between prokaryotes and eukaryotes.</title>
        <authorList>
            <person name="Spang A."/>
            <person name="Saw J.H."/>
            <person name="Jorgensen S.L."/>
            <person name="Zaremba-Niedzwiedzka K."/>
            <person name="Martijn J."/>
            <person name="Lind A.E."/>
            <person name="van Eijk R."/>
            <person name="Schleper C."/>
            <person name="Guy L."/>
            <person name="Ettema T.J."/>
        </authorList>
    </citation>
    <scope>NUCLEOTIDE SEQUENCE</scope>
</reference>
<dbReference type="AlphaFoldDB" id="A0A0F9FC32"/>
<dbReference type="EMBL" id="LAZR01024183">
    <property type="protein sequence ID" value="KKL76021.1"/>
    <property type="molecule type" value="Genomic_DNA"/>
</dbReference>
<evidence type="ECO:0000313" key="2">
    <source>
        <dbReference type="EMBL" id="KKL76021.1"/>
    </source>
</evidence>
<sequence length="185" mass="20566">MTDVMIDIETLGGAPRAMIMSIGAVKFEIEALEPYDTFYTNVTLDGQMREIHADTVRWWLQQSGAARESLFVGLELGLKESLYELAGFVKGADRVWANGTTFDLVILSDAYKQLSIPVPWSYSQEMCLRPIRFFGEVLGLSYSSFKADYLGTLHNALDDARLQTIYLLSVLRAVRPGESVGLANG</sequence>
<feature type="domain" description="3'-5' exoribonuclease Rv2179c-like" evidence="1">
    <location>
        <begin position="3"/>
        <end position="167"/>
    </location>
</feature>
<organism evidence="2">
    <name type="scientific">marine sediment metagenome</name>
    <dbReference type="NCBI Taxonomy" id="412755"/>
    <lineage>
        <taxon>unclassified sequences</taxon>
        <taxon>metagenomes</taxon>
        <taxon>ecological metagenomes</taxon>
    </lineage>
</organism>
<dbReference type="SUPFAM" id="SSF53098">
    <property type="entry name" value="Ribonuclease H-like"/>
    <property type="match status" value="1"/>
</dbReference>